<accession>A0A4Q0SZJ5</accession>
<dbReference type="RefSeq" id="WP_128913800.1">
    <property type="nucleotide sequence ID" value="NZ_RDSM01000002.1"/>
</dbReference>
<reference evidence="4 5" key="1">
    <citation type="submission" date="2018-11" db="EMBL/GenBank/DDBJ databases">
        <authorList>
            <person name="Mardanov A.V."/>
            <person name="Ravin N.V."/>
            <person name="Dedysh S.N."/>
        </authorList>
    </citation>
    <scope>NUCLEOTIDE SEQUENCE [LARGE SCALE GENOMIC DNA]</scope>
    <source>
        <strain evidence="4 5">AF10</strain>
    </source>
</reference>
<comment type="caution">
    <text evidence="4">The sequence shown here is derived from an EMBL/GenBank/DDBJ whole genome shotgun (WGS) entry which is preliminary data.</text>
</comment>
<keyword evidence="2 4" id="KW-0456">Lyase</keyword>
<dbReference type="Pfam" id="PF05426">
    <property type="entry name" value="Alginate_lyase"/>
    <property type="match status" value="1"/>
</dbReference>
<protein>
    <submittedName>
        <fullName evidence="4">Alginate lyase</fullName>
    </submittedName>
</protein>
<keyword evidence="1" id="KW-0732">Signal</keyword>
<evidence type="ECO:0000256" key="2">
    <source>
        <dbReference type="ARBA" id="ARBA00023239"/>
    </source>
</evidence>
<feature type="domain" description="Alginate lyase" evidence="3">
    <location>
        <begin position="60"/>
        <end position="293"/>
    </location>
</feature>
<reference evidence="5" key="2">
    <citation type="submission" date="2019-02" db="EMBL/GenBank/DDBJ databases">
        <title>Granulicella sibirica sp. nov., a psychrotolerant acidobacterium isolated from an organic soil layer in forested tundra, West Siberia.</title>
        <authorList>
            <person name="Oshkin I.Y."/>
            <person name="Kulichevskaya I.S."/>
            <person name="Rijpstra W.I.C."/>
            <person name="Sinninghe Damste J.S."/>
            <person name="Rakitin A.L."/>
            <person name="Ravin N.V."/>
            <person name="Dedysh S.N."/>
        </authorList>
    </citation>
    <scope>NUCLEOTIDE SEQUENCE [LARGE SCALE GENOMIC DNA]</scope>
    <source>
        <strain evidence="5">AF10</strain>
    </source>
</reference>
<dbReference type="Gene3D" id="1.50.10.100">
    <property type="entry name" value="Chondroitin AC/alginate lyase"/>
    <property type="match status" value="1"/>
</dbReference>
<dbReference type="OrthoDB" id="7210452at2"/>
<organism evidence="4 5">
    <name type="scientific">Granulicella sibirica</name>
    <dbReference type="NCBI Taxonomy" id="2479048"/>
    <lineage>
        <taxon>Bacteria</taxon>
        <taxon>Pseudomonadati</taxon>
        <taxon>Acidobacteriota</taxon>
        <taxon>Terriglobia</taxon>
        <taxon>Terriglobales</taxon>
        <taxon>Acidobacteriaceae</taxon>
        <taxon>Granulicella</taxon>
    </lineage>
</organism>
<dbReference type="SUPFAM" id="SSF48230">
    <property type="entry name" value="Chondroitin AC/alginate lyase"/>
    <property type="match status" value="1"/>
</dbReference>
<dbReference type="EMBL" id="RDSM01000002">
    <property type="protein sequence ID" value="RXH56317.1"/>
    <property type="molecule type" value="Genomic_DNA"/>
</dbReference>
<dbReference type="InterPro" id="IPR008929">
    <property type="entry name" value="Chondroitin_lyas"/>
</dbReference>
<evidence type="ECO:0000313" key="4">
    <source>
        <dbReference type="EMBL" id="RXH56317.1"/>
    </source>
</evidence>
<evidence type="ECO:0000256" key="1">
    <source>
        <dbReference type="ARBA" id="ARBA00022729"/>
    </source>
</evidence>
<gene>
    <name evidence="4" type="ORF">GRAN_3174</name>
</gene>
<proteinExistence type="predicted"/>
<dbReference type="GO" id="GO:0016829">
    <property type="term" value="F:lyase activity"/>
    <property type="evidence" value="ECO:0007669"/>
    <property type="project" value="UniProtKB-KW"/>
</dbReference>
<sequence>MTIRFKQVLTTALFTAVTLHAESPLRSPWDTQPIKLTAAPYTCPAIPPIAPDLRTDGFYRLDDPTHSIVDPIRMKAYQASADPIKAAGATIVSAADAYRTSGSRAAAQCVIDRTFTLAQNASLTGAMSSNQAFYVQGWIAGAIAIAYLKVRDTHLETPTQNTAIGQWLLQLAHATQGYYDKRQASGDGMNNHAYWAGIEIAAIGVVANDRPAFNWGITAYKKGVDRIQPDGTLPLEMARATRALHYHLYALAPLVLIAEFGEANGIDLYAYDGGAIHRLATVSIDGLSDPSFFEKATGKPQETEPHPSGDQIGWAPPYARRFPNPALTHFIATAPSLSVPYLGGLPPN</sequence>
<dbReference type="GO" id="GO:0042597">
    <property type="term" value="C:periplasmic space"/>
    <property type="evidence" value="ECO:0007669"/>
    <property type="project" value="InterPro"/>
</dbReference>
<dbReference type="InterPro" id="IPR008397">
    <property type="entry name" value="Alginate_lyase_dom"/>
</dbReference>
<evidence type="ECO:0000313" key="5">
    <source>
        <dbReference type="Proteomes" id="UP000289437"/>
    </source>
</evidence>
<dbReference type="Proteomes" id="UP000289437">
    <property type="component" value="Unassembled WGS sequence"/>
</dbReference>
<evidence type="ECO:0000259" key="3">
    <source>
        <dbReference type="Pfam" id="PF05426"/>
    </source>
</evidence>
<name>A0A4Q0SZJ5_9BACT</name>
<dbReference type="AlphaFoldDB" id="A0A4Q0SZJ5"/>
<keyword evidence="5" id="KW-1185">Reference proteome</keyword>